<name>A0A2X4UKF5_9CORY</name>
<keyword evidence="3 7" id="KW-0808">Transferase</keyword>
<dbReference type="STRING" id="38301.NX84_00295"/>
<dbReference type="Proteomes" id="UP000594905">
    <property type="component" value="Chromosome"/>
</dbReference>
<dbReference type="AlphaFoldDB" id="A0A2X4UKF5"/>
<dbReference type="GeneID" id="70782156"/>
<evidence type="ECO:0000256" key="2">
    <source>
        <dbReference type="ARBA" id="ARBA00022676"/>
    </source>
</evidence>
<dbReference type="EMBL" id="LS483460">
    <property type="protein sequence ID" value="SQH98404.1"/>
    <property type="molecule type" value="Genomic_DNA"/>
</dbReference>
<keyword evidence="9" id="KW-1185">Reference proteome</keyword>
<dbReference type="RefSeq" id="WP_039672555.1">
    <property type="nucleotide sequence ID" value="NZ_CP065689.1"/>
</dbReference>
<dbReference type="CDD" id="cd03801">
    <property type="entry name" value="GT4_PimA-like"/>
    <property type="match status" value="1"/>
</dbReference>
<evidence type="ECO:0000259" key="4">
    <source>
        <dbReference type="Pfam" id="PF00534"/>
    </source>
</evidence>
<dbReference type="PANTHER" id="PTHR12526">
    <property type="entry name" value="GLYCOSYLTRANSFERASE"/>
    <property type="match status" value="1"/>
</dbReference>
<dbReference type="EMBL" id="CP065689">
    <property type="protein sequence ID" value="QPS59803.1"/>
    <property type="molecule type" value="Genomic_DNA"/>
</dbReference>
<accession>A0A2X4UKF5</accession>
<dbReference type="EC" id="2.4.1.11" evidence="7"/>
<gene>
    <name evidence="6" type="ORF">I6G51_00860</name>
    <name evidence="7" type="ORF">NCTC10288_00211</name>
</gene>
<evidence type="ECO:0000256" key="3">
    <source>
        <dbReference type="ARBA" id="ARBA00022679"/>
    </source>
</evidence>
<dbReference type="OrthoDB" id="9806887at2"/>
<dbReference type="Gene3D" id="3.40.50.2000">
    <property type="entry name" value="Glycogen Phosphorylase B"/>
    <property type="match status" value="2"/>
</dbReference>
<dbReference type="Proteomes" id="UP000249264">
    <property type="component" value="Chromosome 1"/>
</dbReference>
<evidence type="ECO:0000256" key="1">
    <source>
        <dbReference type="ARBA" id="ARBA00009481"/>
    </source>
</evidence>
<evidence type="ECO:0000313" key="8">
    <source>
        <dbReference type="Proteomes" id="UP000249264"/>
    </source>
</evidence>
<dbReference type="Pfam" id="PF13439">
    <property type="entry name" value="Glyco_transf_4"/>
    <property type="match status" value="1"/>
</dbReference>
<protein>
    <submittedName>
        <fullName evidence="6 7">Glycosyltransferase</fullName>
        <ecNumber evidence="7">2.4.1.11</ecNumber>
    </submittedName>
</protein>
<dbReference type="PANTHER" id="PTHR12526:SF640">
    <property type="entry name" value="COLANIC ACID BIOSYNTHESIS GLYCOSYLTRANSFERASE WCAL-RELATED"/>
    <property type="match status" value="1"/>
</dbReference>
<dbReference type="SUPFAM" id="SSF53756">
    <property type="entry name" value="UDP-Glycosyltransferase/glycogen phosphorylase"/>
    <property type="match status" value="1"/>
</dbReference>
<dbReference type="InterPro" id="IPR001296">
    <property type="entry name" value="Glyco_trans_1"/>
</dbReference>
<comment type="similarity">
    <text evidence="1">Belongs to the glycosyltransferase group 1 family. Glycosyltransferase 4 subfamily.</text>
</comment>
<dbReference type="Pfam" id="PF00534">
    <property type="entry name" value="Glycos_transf_1"/>
    <property type="match status" value="1"/>
</dbReference>
<sequence>MKILLLCWRDSTHPQGGGSERYLERVGEYLAAQGHEVVFRTARHMNAAKRERRNGVLYSRAGAKFSVYPRALLAMLFGAPGMRGFDVVVDTHNGIPFFARLATRAPVVILTHHCHREQWPVAGPFLARLGWFLESRVVPALYRHNTWVTVSEASKRDLEKLGIHGARIIENGLDPLPEHVPTLEREADIHLVTLSRLVPHKQIEHAMDTVARIPGALLDVIGSGWWESHLREYARAHGVEDRVRFRGQVTEDYKHALLARADVHLMPSRKEGWGLAVMEAAQHGVPTVGYAFGLQDSVIDGKTGVLVQREAEFVQAVRMLVDDPLLRTRLGQAARELAATFSWEKTGARFEELLEAEVRTRRR</sequence>
<feature type="domain" description="Glycosyltransferase subfamily 4-like N-terminal" evidence="5">
    <location>
        <begin position="17"/>
        <end position="175"/>
    </location>
</feature>
<evidence type="ECO:0000313" key="7">
    <source>
        <dbReference type="EMBL" id="SQH98404.1"/>
    </source>
</evidence>
<feature type="domain" description="Glycosyl transferase family 1" evidence="4">
    <location>
        <begin position="183"/>
        <end position="336"/>
    </location>
</feature>
<evidence type="ECO:0000313" key="6">
    <source>
        <dbReference type="EMBL" id="QPS59803.1"/>
    </source>
</evidence>
<reference evidence="6 9" key="2">
    <citation type="submission" date="2020-12" db="EMBL/GenBank/DDBJ databases">
        <title>FDA dAtabase for Regulatory Grade micrObial Sequences (FDA-ARGOS): Supporting development and validation of Infectious Disease Dx tests.</title>
        <authorList>
            <person name="Sproer C."/>
            <person name="Gronow S."/>
            <person name="Severitt S."/>
            <person name="Schroder I."/>
            <person name="Tallon L."/>
            <person name="Sadzewicz L."/>
            <person name="Zhao X."/>
            <person name="Boylan J."/>
            <person name="Ott S."/>
            <person name="Bowen H."/>
            <person name="Vavikolanu K."/>
            <person name="Mehta A."/>
            <person name="Aluvathingal J."/>
            <person name="Nadendla S."/>
            <person name="Lowell S."/>
            <person name="Myers T."/>
            <person name="Yan Y."/>
            <person name="Sichtig H."/>
        </authorList>
    </citation>
    <scope>NUCLEOTIDE SEQUENCE [LARGE SCALE GENOMIC DNA]</scope>
    <source>
        <strain evidence="6 9">FDAARGOS_894</strain>
    </source>
</reference>
<dbReference type="GO" id="GO:0004373">
    <property type="term" value="F:alpha-1,4-glucan glucosyltransferase (UDP-glucose donor) activity"/>
    <property type="evidence" value="ECO:0007669"/>
    <property type="project" value="UniProtKB-EC"/>
</dbReference>
<evidence type="ECO:0000259" key="5">
    <source>
        <dbReference type="Pfam" id="PF13439"/>
    </source>
</evidence>
<organism evidence="7 8">
    <name type="scientific">Corynebacterium minutissimum</name>
    <dbReference type="NCBI Taxonomy" id="38301"/>
    <lineage>
        <taxon>Bacteria</taxon>
        <taxon>Bacillati</taxon>
        <taxon>Actinomycetota</taxon>
        <taxon>Actinomycetes</taxon>
        <taxon>Mycobacteriales</taxon>
        <taxon>Corynebacteriaceae</taxon>
        <taxon>Corynebacterium</taxon>
    </lineage>
</organism>
<reference evidence="7 8" key="1">
    <citation type="submission" date="2018-06" db="EMBL/GenBank/DDBJ databases">
        <authorList>
            <consortium name="Pathogen Informatics"/>
            <person name="Doyle S."/>
        </authorList>
    </citation>
    <scope>NUCLEOTIDE SEQUENCE [LARGE SCALE GENOMIC DNA]</scope>
    <source>
        <strain evidence="7 8">NCTC10288</strain>
    </source>
</reference>
<keyword evidence="2 7" id="KW-0328">Glycosyltransferase</keyword>
<dbReference type="KEGG" id="cmin:NCTC10288_00211"/>
<dbReference type="InterPro" id="IPR028098">
    <property type="entry name" value="Glyco_trans_4-like_N"/>
</dbReference>
<proteinExistence type="inferred from homology"/>
<evidence type="ECO:0000313" key="9">
    <source>
        <dbReference type="Proteomes" id="UP000594905"/>
    </source>
</evidence>